<gene>
    <name evidence="2" type="ORF">DWY20_05945</name>
</gene>
<accession>A0A412GSF7</accession>
<dbReference type="Pfam" id="PF17161">
    <property type="entry name" value="DUF5123"/>
    <property type="match status" value="1"/>
</dbReference>
<dbReference type="InterPro" id="IPR033427">
    <property type="entry name" value="DUF5123"/>
</dbReference>
<protein>
    <submittedName>
        <fullName evidence="2">DUF5123 domain-containing protein</fullName>
    </submittedName>
</protein>
<dbReference type="Gene3D" id="2.160.20.10">
    <property type="entry name" value="Single-stranded right-handed beta-helix, Pectin lyase-like"/>
    <property type="match status" value="1"/>
</dbReference>
<dbReference type="Proteomes" id="UP000285864">
    <property type="component" value="Unassembled WGS sequence"/>
</dbReference>
<reference evidence="2 3" key="1">
    <citation type="submission" date="2018-08" db="EMBL/GenBank/DDBJ databases">
        <title>A genome reference for cultivated species of the human gut microbiota.</title>
        <authorList>
            <person name="Zou Y."/>
            <person name="Xue W."/>
            <person name="Luo G."/>
        </authorList>
    </citation>
    <scope>NUCLEOTIDE SEQUENCE [LARGE SCALE GENOMIC DNA]</scope>
    <source>
        <strain evidence="2 3">AF24-2</strain>
    </source>
</reference>
<comment type="caution">
    <text evidence="2">The sequence shown here is derived from an EMBL/GenBank/DDBJ whole genome shotgun (WGS) entry which is preliminary data.</text>
</comment>
<dbReference type="InterPro" id="IPR011050">
    <property type="entry name" value="Pectin_lyase_fold/virulence"/>
</dbReference>
<dbReference type="AlphaFoldDB" id="A0A412GSF7"/>
<dbReference type="SUPFAM" id="SSF51126">
    <property type="entry name" value="Pectin lyase-like"/>
    <property type="match status" value="1"/>
</dbReference>
<name>A0A412GSF7_9BACT</name>
<feature type="domain" description="DUF5123" evidence="1">
    <location>
        <begin position="447"/>
        <end position="559"/>
    </location>
</feature>
<keyword evidence="3" id="KW-1185">Reference proteome</keyword>
<evidence type="ECO:0000313" key="3">
    <source>
        <dbReference type="Proteomes" id="UP000285864"/>
    </source>
</evidence>
<organism evidence="2 3">
    <name type="scientific">Phocaeicola coprocola</name>
    <dbReference type="NCBI Taxonomy" id="310298"/>
    <lineage>
        <taxon>Bacteria</taxon>
        <taxon>Pseudomonadati</taxon>
        <taxon>Bacteroidota</taxon>
        <taxon>Bacteroidia</taxon>
        <taxon>Bacteroidales</taxon>
        <taxon>Bacteroidaceae</taxon>
        <taxon>Phocaeicola</taxon>
    </lineage>
</organism>
<sequence length="562" mass="62597">MFVQFVWILILVLLKLRIMKLNRLLILLGLLNLLIVSCEDPNNWGYDPNYDNMYRPIHFDIVEERPTSVIVSFTGVIDATKYVFEFSEGDSLLFNNIVRTETALVDTLTAYKEESTVTATEYRLLFEDLHGTSRYSIRVKGVDDLTGKESGWTALCFDTPAEQIFTKVVPGITSATLQWDIEKEATNIKYGQLIQNDEPELDTDTLWIEDHQLTDTELQNGQLVISDLQIGTNYIAQILNDGILRGTYTFRTLGSSTSTLINVTPQDDINIVLANVAGTVEAPVDVTLAFEGGLVYKADEIIIPEGIKNIYLSGNIVNGINPVLEMSKFTFSAPMGNFYVQYMDVLSNGGSQFLIEIGNGNCFTNISFTGCTVREVPRSIIRMNSNDAMAESINIDNCILKNIGLSGYGLLNIGKAGTLNSISITDCTLWEIGDQIIDLRVALSEFEFSNCTFYNNETGIPKMFRLDKQPKMITITNCIFSGPNGGSKVNSGNSDYSGWLSYAGCYVTSDMVIDSREFNDAISLEYTSDDLFIDPTNGDFRFKPELKFDGEGVAGDPRWWAN</sequence>
<dbReference type="EMBL" id="QRUU01000018">
    <property type="protein sequence ID" value="RGR97783.1"/>
    <property type="molecule type" value="Genomic_DNA"/>
</dbReference>
<evidence type="ECO:0000313" key="2">
    <source>
        <dbReference type="EMBL" id="RGR97783.1"/>
    </source>
</evidence>
<dbReference type="InterPro" id="IPR012334">
    <property type="entry name" value="Pectin_lyas_fold"/>
</dbReference>
<evidence type="ECO:0000259" key="1">
    <source>
        <dbReference type="Pfam" id="PF17161"/>
    </source>
</evidence>
<proteinExistence type="predicted"/>